<evidence type="ECO:0000256" key="9">
    <source>
        <dbReference type="ARBA" id="ARBA00023027"/>
    </source>
</evidence>
<name>A0ABX4EIN4_SEGBR</name>
<keyword evidence="9 11" id="KW-0520">NAD</keyword>
<keyword evidence="6 11" id="KW-0548">Nucleotidyltransferase</keyword>
<keyword evidence="8 11" id="KW-0067">ATP-binding</keyword>
<dbReference type="InterPro" id="IPR004821">
    <property type="entry name" value="Cyt_trans-like"/>
</dbReference>
<evidence type="ECO:0000256" key="8">
    <source>
        <dbReference type="ARBA" id="ARBA00022840"/>
    </source>
</evidence>
<dbReference type="RefSeq" id="WP_094448335.1">
    <property type="nucleotide sequence ID" value="NZ_CP091801.1"/>
</dbReference>
<evidence type="ECO:0000256" key="2">
    <source>
        <dbReference type="ARBA" id="ARBA00005019"/>
    </source>
</evidence>
<comment type="function">
    <text evidence="1 11">Catalyzes the reversible adenylation of nicotinate mononucleotide (NaMN) to nicotinic acid adenine dinucleotide (NaAD).</text>
</comment>
<dbReference type="EC" id="2.7.7.18" evidence="11"/>
<keyword evidence="7 11" id="KW-0547">Nucleotide-binding</keyword>
<dbReference type="Pfam" id="PF01467">
    <property type="entry name" value="CTP_transf_like"/>
    <property type="match status" value="1"/>
</dbReference>
<accession>A0ABX4EIN4</accession>
<dbReference type="PANTHER" id="PTHR39321">
    <property type="entry name" value="NICOTINATE-NUCLEOTIDE ADENYLYLTRANSFERASE-RELATED"/>
    <property type="match status" value="1"/>
</dbReference>
<dbReference type="GO" id="GO:0016779">
    <property type="term" value="F:nucleotidyltransferase activity"/>
    <property type="evidence" value="ECO:0007669"/>
    <property type="project" value="UniProtKB-KW"/>
</dbReference>
<dbReference type="NCBIfam" id="TIGR00482">
    <property type="entry name" value="nicotinate (nicotinamide) nucleotide adenylyltransferase"/>
    <property type="match status" value="1"/>
</dbReference>
<keyword evidence="5 11" id="KW-0808">Transferase</keyword>
<dbReference type="PANTHER" id="PTHR39321:SF3">
    <property type="entry name" value="PHOSPHOPANTETHEINE ADENYLYLTRANSFERASE"/>
    <property type="match status" value="1"/>
</dbReference>
<evidence type="ECO:0000256" key="1">
    <source>
        <dbReference type="ARBA" id="ARBA00002324"/>
    </source>
</evidence>
<dbReference type="Proteomes" id="UP000216189">
    <property type="component" value="Unassembled WGS sequence"/>
</dbReference>
<dbReference type="InterPro" id="IPR014729">
    <property type="entry name" value="Rossmann-like_a/b/a_fold"/>
</dbReference>
<evidence type="ECO:0000256" key="5">
    <source>
        <dbReference type="ARBA" id="ARBA00022679"/>
    </source>
</evidence>
<dbReference type="Gene3D" id="3.40.50.620">
    <property type="entry name" value="HUPs"/>
    <property type="match status" value="1"/>
</dbReference>
<keyword evidence="14" id="KW-1185">Reference proteome</keyword>
<dbReference type="CDD" id="cd02165">
    <property type="entry name" value="NMNAT"/>
    <property type="match status" value="1"/>
</dbReference>
<evidence type="ECO:0000256" key="3">
    <source>
        <dbReference type="ARBA" id="ARBA00009014"/>
    </source>
</evidence>
<reference evidence="13 14" key="1">
    <citation type="submission" date="2017-08" db="EMBL/GenBank/DDBJ databases">
        <title>Comparative genomics of non-oral Prevotella species.</title>
        <authorList>
            <person name="Accetto T."/>
            <person name="Nograsek B."/>
            <person name="Avgustin G."/>
        </authorList>
    </citation>
    <scope>NUCLEOTIDE SEQUENCE [LARGE SCALE GENOMIC DNA]</scope>
    <source>
        <strain evidence="13 14">TC1-1</strain>
    </source>
</reference>
<evidence type="ECO:0000313" key="13">
    <source>
        <dbReference type="EMBL" id="OYP55875.1"/>
    </source>
</evidence>
<sequence length="193" mass="22216">MNPKRIGIYGGSFNPIHVGHVKLAKALLRLADLDAVWFVVSPLNPLKAQSSNLLDDDKRLEMVEETLKDEEGLEASDVEFHLARPSYMLHTLRYLSVTYPQYEFVLLIGADNWVVFDRWYGYEEILNRYPVVVYPRRNSPMNIESLPACVKIVNTPLLDISSTEIREKVKLGLSVRGLVPDQIYDKVIEYYKD</sequence>
<evidence type="ECO:0000256" key="10">
    <source>
        <dbReference type="ARBA" id="ARBA00048721"/>
    </source>
</evidence>
<comment type="similarity">
    <text evidence="3 11">Belongs to the NadD family.</text>
</comment>
<dbReference type="HAMAP" id="MF_00244">
    <property type="entry name" value="NaMN_adenylyltr"/>
    <property type="match status" value="1"/>
</dbReference>
<evidence type="ECO:0000256" key="4">
    <source>
        <dbReference type="ARBA" id="ARBA00022642"/>
    </source>
</evidence>
<keyword evidence="4 11" id="KW-0662">Pyridine nucleotide biosynthesis</keyword>
<organism evidence="13 14">
    <name type="scientific">Segatella bryantii</name>
    <name type="common">Prevotella bryantii</name>
    <dbReference type="NCBI Taxonomy" id="77095"/>
    <lineage>
        <taxon>Bacteria</taxon>
        <taxon>Pseudomonadati</taxon>
        <taxon>Bacteroidota</taxon>
        <taxon>Bacteroidia</taxon>
        <taxon>Bacteroidales</taxon>
        <taxon>Prevotellaceae</taxon>
        <taxon>Segatella</taxon>
    </lineage>
</organism>
<evidence type="ECO:0000256" key="7">
    <source>
        <dbReference type="ARBA" id="ARBA00022741"/>
    </source>
</evidence>
<gene>
    <name evidence="11" type="primary">nadD</name>
    <name evidence="13" type="ORF">CIK91_05975</name>
</gene>
<comment type="pathway">
    <text evidence="2 11">Cofactor biosynthesis; NAD(+) biosynthesis; deamido-NAD(+) from nicotinate D-ribonucleotide: step 1/1.</text>
</comment>
<comment type="caution">
    <text evidence="13">The sequence shown here is derived from an EMBL/GenBank/DDBJ whole genome shotgun (WGS) entry which is preliminary data.</text>
</comment>
<evidence type="ECO:0000256" key="11">
    <source>
        <dbReference type="HAMAP-Rule" id="MF_00244"/>
    </source>
</evidence>
<dbReference type="SUPFAM" id="SSF52374">
    <property type="entry name" value="Nucleotidylyl transferase"/>
    <property type="match status" value="1"/>
</dbReference>
<proteinExistence type="inferred from homology"/>
<dbReference type="EMBL" id="NPJF01000026">
    <property type="protein sequence ID" value="OYP55875.1"/>
    <property type="molecule type" value="Genomic_DNA"/>
</dbReference>
<comment type="catalytic activity">
    <reaction evidence="10 11">
        <text>nicotinate beta-D-ribonucleotide + ATP + H(+) = deamido-NAD(+) + diphosphate</text>
        <dbReference type="Rhea" id="RHEA:22860"/>
        <dbReference type="ChEBI" id="CHEBI:15378"/>
        <dbReference type="ChEBI" id="CHEBI:30616"/>
        <dbReference type="ChEBI" id="CHEBI:33019"/>
        <dbReference type="ChEBI" id="CHEBI:57502"/>
        <dbReference type="ChEBI" id="CHEBI:58437"/>
        <dbReference type="EC" id="2.7.7.18"/>
    </reaction>
</comment>
<dbReference type="NCBIfam" id="TIGR00125">
    <property type="entry name" value="cyt_tran_rel"/>
    <property type="match status" value="1"/>
</dbReference>
<evidence type="ECO:0000313" key="14">
    <source>
        <dbReference type="Proteomes" id="UP000216189"/>
    </source>
</evidence>
<feature type="domain" description="Cytidyltransferase-like" evidence="12">
    <location>
        <begin position="8"/>
        <end position="168"/>
    </location>
</feature>
<evidence type="ECO:0000256" key="6">
    <source>
        <dbReference type="ARBA" id="ARBA00022695"/>
    </source>
</evidence>
<dbReference type="InterPro" id="IPR005248">
    <property type="entry name" value="NadD/NMNAT"/>
</dbReference>
<protein>
    <recommendedName>
        <fullName evidence="11">Probable nicotinate-nucleotide adenylyltransferase</fullName>
        <ecNumber evidence="11">2.7.7.18</ecNumber>
    </recommendedName>
    <alternativeName>
        <fullName evidence="11">Deamido-NAD(+) diphosphorylase</fullName>
    </alternativeName>
    <alternativeName>
        <fullName evidence="11">Deamido-NAD(+) pyrophosphorylase</fullName>
    </alternativeName>
    <alternativeName>
        <fullName evidence="11">Nicotinate mononucleotide adenylyltransferase</fullName>
        <shortName evidence="11">NaMN adenylyltransferase</shortName>
    </alternativeName>
</protein>
<evidence type="ECO:0000259" key="12">
    <source>
        <dbReference type="Pfam" id="PF01467"/>
    </source>
</evidence>